<reference evidence="1 2" key="1">
    <citation type="journal article" date="2016" name="Appl. Environ. Microbiol.">
        <title>Lack of Overt Genome Reduction in the Bryostatin-Producing Bryozoan Symbiont "Candidatus Endobugula sertula".</title>
        <authorList>
            <person name="Miller I.J."/>
            <person name="Vanee N."/>
            <person name="Fong S.S."/>
            <person name="Lim-Fong G.E."/>
            <person name="Kwan J.C."/>
        </authorList>
    </citation>
    <scope>NUCLEOTIDE SEQUENCE [LARGE SCALE GENOMIC DNA]</scope>
    <source>
        <strain evidence="1">AB1-4</strain>
    </source>
</reference>
<organism evidence="1 2">
    <name type="scientific">Candidatus Endobugula sertula</name>
    <name type="common">Bugula neritina bacterial symbiont</name>
    <dbReference type="NCBI Taxonomy" id="62101"/>
    <lineage>
        <taxon>Bacteria</taxon>
        <taxon>Pseudomonadati</taxon>
        <taxon>Pseudomonadota</taxon>
        <taxon>Gammaproteobacteria</taxon>
        <taxon>Cellvibrionales</taxon>
        <taxon>Cellvibrionaceae</taxon>
        <taxon>Candidatus Endobugula</taxon>
    </lineage>
</organism>
<dbReference type="AlphaFoldDB" id="A0A1D2QPT2"/>
<dbReference type="Proteomes" id="UP000242502">
    <property type="component" value="Unassembled WGS sequence"/>
</dbReference>
<evidence type="ECO:0000313" key="1">
    <source>
        <dbReference type="EMBL" id="ODS23572.1"/>
    </source>
</evidence>
<sequence length="87" mass="9890">MSNSSINNILEELSIYFLQTEYDEWNRIKWDGIIESLAGEGGEVNLFSFMCGASDKDLDLLNRLLIVVKTNGVEFLKPLINEISQFS</sequence>
<proteinExistence type="predicted"/>
<protein>
    <submittedName>
        <fullName evidence="1">Uncharacterized protein</fullName>
    </submittedName>
</protein>
<name>A0A1D2QPT2_9GAMM</name>
<gene>
    <name evidence="1" type="ORF">AB835_08135</name>
</gene>
<evidence type="ECO:0000313" key="2">
    <source>
        <dbReference type="Proteomes" id="UP000242502"/>
    </source>
</evidence>
<dbReference type="EMBL" id="MDLC01000025">
    <property type="protein sequence ID" value="ODS23572.1"/>
    <property type="molecule type" value="Genomic_DNA"/>
</dbReference>
<accession>A0A1D2QPT2</accession>
<comment type="caution">
    <text evidence="1">The sequence shown here is derived from an EMBL/GenBank/DDBJ whole genome shotgun (WGS) entry which is preliminary data.</text>
</comment>